<dbReference type="WBParaSite" id="TCNE_0001349801-mRNA-1">
    <property type="protein sequence ID" value="TCNE_0001349801-mRNA-1"/>
    <property type="gene ID" value="TCNE_0001349801"/>
</dbReference>
<keyword evidence="2" id="KW-1133">Transmembrane helix</keyword>
<evidence type="ECO:0000256" key="1">
    <source>
        <dbReference type="SAM" id="MobiDB-lite"/>
    </source>
</evidence>
<feature type="region of interest" description="Disordered" evidence="1">
    <location>
        <begin position="1"/>
        <end position="20"/>
    </location>
</feature>
<gene>
    <name evidence="3" type="ORF">TCNE_LOCUS13498</name>
</gene>
<proteinExistence type="predicted"/>
<keyword evidence="2" id="KW-0472">Membrane</keyword>
<evidence type="ECO:0000313" key="3">
    <source>
        <dbReference type="EMBL" id="VDM44819.1"/>
    </source>
</evidence>
<feature type="region of interest" description="Disordered" evidence="1">
    <location>
        <begin position="41"/>
        <end position="65"/>
    </location>
</feature>
<feature type="transmembrane region" description="Helical" evidence="2">
    <location>
        <begin position="68"/>
        <end position="89"/>
    </location>
</feature>
<organism evidence="4 5">
    <name type="scientific">Toxocara canis</name>
    <name type="common">Canine roundworm</name>
    <dbReference type="NCBI Taxonomy" id="6265"/>
    <lineage>
        <taxon>Eukaryota</taxon>
        <taxon>Metazoa</taxon>
        <taxon>Ecdysozoa</taxon>
        <taxon>Nematoda</taxon>
        <taxon>Chromadorea</taxon>
        <taxon>Rhabditida</taxon>
        <taxon>Spirurina</taxon>
        <taxon>Ascaridomorpha</taxon>
        <taxon>Ascaridoidea</taxon>
        <taxon>Toxocaridae</taxon>
        <taxon>Toxocara</taxon>
    </lineage>
</organism>
<dbReference type="Proteomes" id="UP000050794">
    <property type="component" value="Unassembled WGS sequence"/>
</dbReference>
<sequence length="94" mass="10828">MFSPAPTLVSRPVRYHPNPDSRQALEEIGELQPYVSALDEDLEKLSSSDSEEEERTTRKKERPKVSRSILCIHLAMCRVVIVVVVIVNIRRQRK</sequence>
<dbReference type="AlphaFoldDB" id="A0A183UYC8"/>
<reference evidence="3 4" key="2">
    <citation type="submission" date="2018-11" db="EMBL/GenBank/DDBJ databases">
        <authorList>
            <consortium name="Pathogen Informatics"/>
        </authorList>
    </citation>
    <scope>NUCLEOTIDE SEQUENCE [LARGE SCALE GENOMIC DNA]</scope>
</reference>
<name>A0A183UYC8_TOXCA</name>
<keyword evidence="4" id="KW-1185">Reference proteome</keyword>
<protein>
    <submittedName>
        <fullName evidence="5">Polyprotein</fullName>
    </submittedName>
</protein>
<evidence type="ECO:0000313" key="5">
    <source>
        <dbReference type="WBParaSite" id="TCNE_0001349801-mRNA-1"/>
    </source>
</evidence>
<reference evidence="5" key="1">
    <citation type="submission" date="2016-06" db="UniProtKB">
        <authorList>
            <consortium name="WormBaseParasite"/>
        </authorList>
    </citation>
    <scope>IDENTIFICATION</scope>
</reference>
<evidence type="ECO:0000256" key="2">
    <source>
        <dbReference type="SAM" id="Phobius"/>
    </source>
</evidence>
<dbReference type="EMBL" id="UYWY01021750">
    <property type="protein sequence ID" value="VDM44819.1"/>
    <property type="molecule type" value="Genomic_DNA"/>
</dbReference>
<keyword evidence="2" id="KW-0812">Transmembrane</keyword>
<accession>A0A183UYC8</accession>
<evidence type="ECO:0000313" key="4">
    <source>
        <dbReference type="Proteomes" id="UP000050794"/>
    </source>
</evidence>